<evidence type="ECO:0000256" key="1">
    <source>
        <dbReference type="SAM" id="MobiDB-lite"/>
    </source>
</evidence>
<name>A0A4S2KYL3_9HYME</name>
<sequence length="291" mass="32706">MVRYQNEVSACARAITANRCFSRSGISPTPVLGSTERRCIVNELVGQNLRSQLSSCQKIFQTDVRPQLQRSSCPDGQVVYVKLSPTQFPIALTCTLISRESSPTRRKELAGAAECNGREAEEEREETEREYESGQELLRQRVYEVPEDRMPSERGQGVHVARFRKEKSVILLCVTGITRNDAIAIGSSPPASTQRLLCHDGMIDVIFLKNGTVVNDRKGRKNGPRSQKMSPKLSRRMQKQRSLSRECLYGDLSSTKSEPPPRLAYIPRVMAAAVSYNRTKSPYGNKHRFRG</sequence>
<evidence type="ECO:0000313" key="2">
    <source>
        <dbReference type="EMBL" id="TGZ55343.1"/>
    </source>
</evidence>
<organism evidence="2 3">
    <name type="scientific">Temnothorax longispinosus</name>
    <dbReference type="NCBI Taxonomy" id="300112"/>
    <lineage>
        <taxon>Eukaryota</taxon>
        <taxon>Metazoa</taxon>
        <taxon>Ecdysozoa</taxon>
        <taxon>Arthropoda</taxon>
        <taxon>Hexapoda</taxon>
        <taxon>Insecta</taxon>
        <taxon>Pterygota</taxon>
        <taxon>Neoptera</taxon>
        <taxon>Endopterygota</taxon>
        <taxon>Hymenoptera</taxon>
        <taxon>Apocrita</taxon>
        <taxon>Aculeata</taxon>
        <taxon>Formicoidea</taxon>
        <taxon>Formicidae</taxon>
        <taxon>Myrmicinae</taxon>
        <taxon>Temnothorax</taxon>
    </lineage>
</organism>
<keyword evidence="3" id="KW-1185">Reference proteome</keyword>
<proteinExistence type="predicted"/>
<comment type="caution">
    <text evidence="2">The sequence shown here is derived from an EMBL/GenBank/DDBJ whole genome shotgun (WGS) entry which is preliminary data.</text>
</comment>
<dbReference type="EMBL" id="QBLH01000471">
    <property type="protein sequence ID" value="TGZ55343.1"/>
    <property type="molecule type" value="Genomic_DNA"/>
</dbReference>
<feature type="region of interest" description="Disordered" evidence="1">
    <location>
        <begin position="109"/>
        <end position="135"/>
    </location>
</feature>
<gene>
    <name evidence="2" type="ORF">DBV15_07386</name>
</gene>
<protein>
    <submittedName>
        <fullName evidence="2">Uncharacterized protein</fullName>
    </submittedName>
</protein>
<dbReference type="Proteomes" id="UP000310200">
    <property type="component" value="Unassembled WGS sequence"/>
</dbReference>
<accession>A0A4S2KYL3</accession>
<feature type="compositionally biased region" description="Basic and acidic residues" evidence="1">
    <location>
        <begin position="116"/>
        <end position="135"/>
    </location>
</feature>
<feature type="region of interest" description="Disordered" evidence="1">
    <location>
        <begin position="215"/>
        <end position="261"/>
    </location>
</feature>
<reference evidence="2 3" key="1">
    <citation type="journal article" date="2019" name="Philos. Trans. R. Soc. Lond., B, Biol. Sci.">
        <title>Ant behaviour and brain gene expression of defending hosts depend on the ecological success of the intruding social parasite.</title>
        <authorList>
            <person name="Kaur R."/>
            <person name="Stoldt M."/>
            <person name="Jongepier E."/>
            <person name="Feldmeyer B."/>
            <person name="Menzel F."/>
            <person name="Bornberg-Bauer E."/>
            <person name="Foitzik S."/>
        </authorList>
    </citation>
    <scope>NUCLEOTIDE SEQUENCE [LARGE SCALE GENOMIC DNA]</scope>
    <source>
        <tissue evidence="2">Whole body</tissue>
    </source>
</reference>
<evidence type="ECO:0000313" key="3">
    <source>
        <dbReference type="Proteomes" id="UP000310200"/>
    </source>
</evidence>
<dbReference type="AlphaFoldDB" id="A0A4S2KYL3"/>